<feature type="domain" description="DUF6250" evidence="2">
    <location>
        <begin position="81"/>
        <end position="229"/>
    </location>
</feature>
<proteinExistence type="predicted"/>
<evidence type="ECO:0000313" key="4">
    <source>
        <dbReference type="Proteomes" id="UP000320672"/>
    </source>
</evidence>
<feature type="signal peptide" evidence="1">
    <location>
        <begin position="1"/>
        <end position="21"/>
    </location>
</feature>
<gene>
    <name evidence="3" type="ORF">FF011L_26000</name>
</gene>
<dbReference type="Gene3D" id="2.160.20.10">
    <property type="entry name" value="Single-stranded right-handed beta-helix, Pectin lyase-like"/>
    <property type="match status" value="1"/>
</dbReference>
<dbReference type="InterPro" id="IPR012334">
    <property type="entry name" value="Pectin_lyas_fold"/>
</dbReference>
<evidence type="ECO:0000313" key="3">
    <source>
        <dbReference type="EMBL" id="QDS93827.1"/>
    </source>
</evidence>
<protein>
    <recommendedName>
        <fullName evidence="2">DUF6250 domain-containing protein</fullName>
    </recommendedName>
</protein>
<dbReference type="SUPFAM" id="SSF51126">
    <property type="entry name" value="Pectin lyase-like"/>
    <property type="match status" value="1"/>
</dbReference>
<evidence type="ECO:0000259" key="2">
    <source>
        <dbReference type="Pfam" id="PF19763"/>
    </source>
</evidence>
<dbReference type="Pfam" id="PF19763">
    <property type="entry name" value="DUF6250"/>
    <property type="match status" value="1"/>
</dbReference>
<dbReference type="Proteomes" id="UP000320672">
    <property type="component" value="Chromosome"/>
</dbReference>
<dbReference type="KEGG" id="rml:FF011L_26000"/>
<organism evidence="3 4">
    <name type="scientific">Roseimaritima multifibrata</name>
    <dbReference type="NCBI Taxonomy" id="1930274"/>
    <lineage>
        <taxon>Bacteria</taxon>
        <taxon>Pseudomonadati</taxon>
        <taxon>Planctomycetota</taxon>
        <taxon>Planctomycetia</taxon>
        <taxon>Pirellulales</taxon>
        <taxon>Pirellulaceae</taxon>
        <taxon>Roseimaritima</taxon>
    </lineage>
</organism>
<dbReference type="InterPro" id="IPR011050">
    <property type="entry name" value="Pectin_lyase_fold/virulence"/>
</dbReference>
<feature type="chain" id="PRO_5021970089" description="DUF6250 domain-containing protein" evidence="1">
    <location>
        <begin position="22"/>
        <end position="757"/>
    </location>
</feature>
<reference evidence="3 4" key="1">
    <citation type="submission" date="2019-02" db="EMBL/GenBank/DDBJ databases">
        <title>Deep-cultivation of Planctomycetes and their phenomic and genomic characterization uncovers novel biology.</title>
        <authorList>
            <person name="Wiegand S."/>
            <person name="Jogler M."/>
            <person name="Boedeker C."/>
            <person name="Pinto D."/>
            <person name="Vollmers J."/>
            <person name="Rivas-Marin E."/>
            <person name="Kohn T."/>
            <person name="Peeters S.H."/>
            <person name="Heuer A."/>
            <person name="Rast P."/>
            <person name="Oberbeckmann S."/>
            <person name="Bunk B."/>
            <person name="Jeske O."/>
            <person name="Meyerdierks A."/>
            <person name="Storesund J.E."/>
            <person name="Kallscheuer N."/>
            <person name="Luecker S."/>
            <person name="Lage O.M."/>
            <person name="Pohl T."/>
            <person name="Merkel B.J."/>
            <person name="Hornburger P."/>
            <person name="Mueller R.-W."/>
            <person name="Bruemmer F."/>
            <person name="Labrenz M."/>
            <person name="Spormann A.M."/>
            <person name="Op den Camp H."/>
            <person name="Overmann J."/>
            <person name="Amann R."/>
            <person name="Jetten M.S.M."/>
            <person name="Mascher T."/>
            <person name="Medema M.H."/>
            <person name="Devos D.P."/>
            <person name="Kaster A.-K."/>
            <person name="Ovreas L."/>
            <person name="Rohde M."/>
            <person name="Galperin M.Y."/>
            <person name="Jogler C."/>
        </authorList>
    </citation>
    <scope>NUCLEOTIDE SEQUENCE [LARGE SCALE GENOMIC DNA]</scope>
    <source>
        <strain evidence="3 4">FF011L</strain>
    </source>
</reference>
<sequence length="757" mass="83409" precursor="true">MNWKWLLLVGLALPLSGKWCAAGEPIVVGRGVDLFEIGSLIAEDDFATLDDWEVQIQQRDGFPPAQVVARDNSLDCLLPGRGCTVWFKRNLPTRITISYDVICPTPHPAIKGVQPRDINNFWMATDPADPRAGLFDADRYSGKFSSYDKIHGYYASTGGGGAVANRTTRMRRYPRSVDDKPIDHLALTSKDEQPGYLITPDKVMSVQLVAYDDVVQYIVDEKLVYEIARGDSIQLEGRDPEGKPTNPKAVYDLDRFPAYEQGFFGFRMVGTHHIYTNFRVHALEPANEQASKASNDTALASTVQVASIEALREAMAKSNQRVVMKPGSYVVSDLADRKTAFYLSGSNNHFDLSGVTLLMPLSTLRKMTSSGPHGRAAYKITGDHITLKGGTFENQYPDGMTEVTDFGSYNQTSRYHPSGSMTEVSISGDDAKILDCRFTIRGSFPYGYGNMYGIGAGSAVRLKKHSGIQISGDRALIDRCKIQMESFGHAIFVQGGDDLMVRNTQVEGKVRRSDDLYLETEEGDLAKKFNYELQWPKEVKGLPIPKAHMLNLTEDGIRAYSGSGHVTVENCQVRKSRGGIKLYMAKSATVKNCEVQDCIVQGYSLPSRGVVENSRGNAAYGPLLYIHSDSHTSQQIELTVQPAPHGLGDHVLAAIRGRNHTINLASPDDAIADTPRPIVVGYPLRFDFLCVDYPRVPAGYESHFSRFAPKSYRASGITLRNSTHNPVVLGTLSEDNTIISTGPIRDLGTNNRCSPPQ</sequence>
<dbReference type="RefSeq" id="WP_246109885.1">
    <property type="nucleotide sequence ID" value="NZ_CP036262.1"/>
</dbReference>
<name>A0A517MGD7_9BACT</name>
<keyword evidence="1" id="KW-0732">Signal</keyword>
<accession>A0A517MGD7</accession>
<evidence type="ECO:0000256" key="1">
    <source>
        <dbReference type="SAM" id="SignalP"/>
    </source>
</evidence>
<dbReference type="EMBL" id="CP036262">
    <property type="protein sequence ID" value="QDS93827.1"/>
    <property type="molecule type" value="Genomic_DNA"/>
</dbReference>
<keyword evidence="4" id="KW-1185">Reference proteome</keyword>
<dbReference type="AlphaFoldDB" id="A0A517MGD7"/>
<dbReference type="InterPro" id="IPR046217">
    <property type="entry name" value="DUF6250"/>
</dbReference>
<dbReference type="Gene3D" id="2.60.120.200">
    <property type="match status" value="1"/>
</dbReference>